<sequence length="80" mass="9241">GHETVAHTITWALYLVGLYPDVQAKIHEELDGIFGTDLNRYVTETDLNDMKYLECVLKETNRLYSVVPIIARHLHEDTEI</sequence>
<feature type="non-terminal residue" evidence="10">
    <location>
        <position position="1"/>
    </location>
</feature>
<evidence type="ECO:0000256" key="6">
    <source>
        <dbReference type="ARBA" id="ARBA00023004"/>
    </source>
</evidence>
<feature type="chain" id="PRO_5036445431" evidence="9">
    <location>
        <begin position="25"/>
        <end position="80"/>
    </location>
</feature>
<evidence type="ECO:0000256" key="8">
    <source>
        <dbReference type="ARBA" id="ARBA00023136"/>
    </source>
</evidence>
<dbReference type="PANTHER" id="PTHR24291:SF189">
    <property type="entry name" value="CYTOCHROME P450 4C3-RELATED"/>
    <property type="match status" value="1"/>
</dbReference>
<evidence type="ECO:0000256" key="1">
    <source>
        <dbReference type="ARBA" id="ARBA00001971"/>
    </source>
</evidence>
<dbReference type="InterPro" id="IPR002401">
    <property type="entry name" value="Cyt_P450_E_grp-I"/>
</dbReference>
<evidence type="ECO:0000256" key="7">
    <source>
        <dbReference type="ARBA" id="ARBA00023033"/>
    </source>
</evidence>
<protein>
    <submittedName>
        <fullName evidence="10">Cytochrome P450 4V2</fullName>
    </submittedName>
</protein>
<dbReference type="AlphaFoldDB" id="A0A8X6U7F5"/>
<evidence type="ECO:0000256" key="4">
    <source>
        <dbReference type="ARBA" id="ARBA00022617"/>
    </source>
</evidence>
<keyword evidence="6" id="KW-0408">Iron</keyword>
<proteinExistence type="inferred from homology"/>
<dbReference type="InterPro" id="IPR001128">
    <property type="entry name" value="Cyt_P450"/>
</dbReference>
<dbReference type="OrthoDB" id="6433036at2759"/>
<comment type="similarity">
    <text evidence="3">Belongs to the cytochrome P450 family.</text>
</comment>
<keyword evidence="7" id="KW-0560">Oxidoreductase</keyword>
<reference evidence="10" key="1">
    <citation type="submission" date="2020-08" db="EMBL/GenBank/DDBJ databases">
        <title>Multicomponent nature underlies the extraordinary mechanical properties of spider dragline silk.</title>
        <authorList>
            <person name="Kono N."/>
            <person name="Nakamura H."/>
            <person name="Mori M."/>
            <person name="Yoshida Y."/>
            <person name="Ohtoshi R."/>
            <person name="Malay A.D."/>
            <person name="Moran D.A.P."/>
            <person name="Tomita M."/>
            <person name="Numata K."/>
            <person name="Arakawa K."/>
        </authorList>
    </citation>
    <scope>NUCLEOTIDE SEQUENCE</scope>
</reference>
<evidence type="ECO:0000256" key="2">
    <source>
        <dbReference type="ARBA" id="ARBA00004586"/>
    </source>
</evidence>
<dbReference type="SUPFAM" id="SSF48264">
    <property type="entry name" value="Cytochrome P450"/>
    <property type="match status" value="1"/>
</dbReference>
<organism evidence="10 11">
    <name type="scientific">Nephila pilipes</name>
    <name type="common">Giant wood spider</name>
    <name type="synonym">Nephila maculata</name>
    <dbReference type="NCBI Taxonomy" id="299642"/>
    <lineage>
        <taxon>Eukaryota</taxon>
        <taxon>Metazoa</taxon>
        <taxon>Ecdysozoa</taxon>
        <taxon>Arthropoda</taxon>
        <taxon>Chelicerata</taxon>
        <taxon>Arachnida</taxon>
        <taxon>Araneae</taxon>
        <taxon>Araneomorphae</taxon>
        <taxon>Entelegynae</taxon>
        <taxon>Araneoidea</taxon>
        <taxon>Nephilidae</taxon>
        <taxon>Nephila</taxon>
    </lineage>
</organism>
<keyword evidence="7" id="KW-0503">Monooxygenase</keyword>
<comment type="caution">
    <text evidence="10">The sequence shown here is derived from an EMBL/GenBank/DDBJ whole genome shotgun (WGS) entry which is preliminary data.</text>
</comment>
<dbReference type="InterPro" id="IPR050196">
    <property type="entry name" value="Cytochrome_P450_Monoox"/>
</dbReference>
<dbReference type="Gene3D" id="1.10.630.10">
    <property type="entry name" value="Cytochrome P450"/>
    <property type="match status" value="1"/>
</dbReference>
<dbReference type="InterPro" id="IPR036396">
    <property type="entry name" value="Cyt_P450_sf"/>
</dbReference>
<keyword evidence="5" id="KW-0256">Endoplasmic reticulum</keyword>
<gene>
    <name evidence="10" type="primary">Cyp4v2</name>
    <name evidence="10" type="ORF">NPIL_242591</name>
</gene>
<dbReference type="GO" id="GO:0016705">
    <property type="term" value="F:oxidoreductase activity, acting on paired donors, with incorporation or reduction of molecular oxygen"/>
    <property type="evidence" value="ECO:0007669"/>
    <property type="project" value="InterPro"/>
</dbReference>
<evidence type="ECO:0000256" key="3">
    <source>
        <dbReference type="ARBA" id="ARBA00010617"/>
    </source>
</evidence>
<evidence type="ECO:0000313" key="11">
    <source>
        <dbReference type="Proteomes" id="UP000887013"/>
    </source>
</evidence>
<dbReference type="GO" id="GO:0005506">
    <property type="term" value="F:iron ion binding"/>
    <property type="evidence" value="ECO:0007669"/>
    <property type="project" value="InterPro"/>
</dbReference>
<dbReference type="EMBL" id="BMAW01122700">
    <property type="protein sequence ID" value="GFT99967.1"/>
    <property type="molecule type" value="Genomic_DNA"/>
</dbReference>
<evidence type="ECO:0000256" key="5">
    <source>
        <dbReference type="ARBA" id="ARBA00022824"/>
    </source>
</evidence>
<feature type="signal peptide" evidence="9">
    <location>
        <begin position="1"/>
        <end position="24"/>
    </location>
</feature>
<evidence type="ECO:0000256" key="9">
    <source>
        <dbReference type="SAM" id="SignalP"/>
    </source>
</evidence>
<dbReference type="PANTHER" id="PTHR24291">
    <property type="entry name" value="CYTOCHROME P450 FAMILY 4"/>
    <property type="match status" value="1"/>
</dbReference>
<name>A0A8X6U7F5_NEPPI</name>
<dbReference type="GO" id="GO:0005789">
    <property type="term" value="C:endoplasmic reticulum membrane"/>
    <property type="evidence" value="ECO:0007669"/>
    <property type="project" value="UniProtKB-SubCell"/>
</dbReference>
<dbReference type="GO" id="GO:0004497">
    <property type="term" value="F:monooxygenase activity"/>
    <property type="evidence" value="ECO:0007669"/>
    <property type="project" value="UniProtKB-KW"/>
</dbReference>
<keyword evidence="4" id="KW-0349">Heme</keyword>
<dbReference type="GO" id="GO:0020037">
    <property type="term" value="F:heme binding"/>
    <property type="evidence" value="ECO:0007669"/>
    <property type="project" value="InterPro"/>
</dbReference>
<keyword evidence="11" id="KW-1185">Reference proteome</keyword>
<dbReference type="PRINTS" id="PR00463">
    <property type="entry name" value="EP450I"/>
</dbReference>
<keyword evidence="8" id="KW-0472">Membrane</keyword>
<accession>A0A8X6U7F5</accession>
<feature type="non-terminal residue" evidence="10">
    <location>
        <position position="80"/>
    </location>
</feature>
<keyword evidence="9" id="KW-0732">Signal</keyword>
<comment type="cofactor">
    <cofactor evidence="1">
        <name>heme</name>
        <dbReference type="ChEBI" id="CHEBI:30413"/>
    </cofactor>
</comment>
<comment type="subcellular location">
    <subcellularLocation>
        <location evidence="2">Endoplasmic reticulum membrane</location>
    </subcellularLocation>
</comment>
<keyword evidence="4" id="KW-0479">Metal-binding</keyword>
<dbReference type="Pfam" id="PF00067">
    <property type="entry name" value="p450"/>
    <property type="match status" value="1"/>
</dbReference>
<evidence type="ECO:0000313" key="10">
    <source>
        <dbReference type="EMBL" id="GFT99967.1"/>
    </source>
</evidence>
<dbReference type="Proteomes" id="UP000887013">
    <property type="component" value="Unassembled WGS sequence"/>
</dbReference>